<dbReference type="Gene3D" id="3.60.10.10">
    <property type="entry name" value="Endonuclease/exonuclease/phosphatase"/>
    <property type="match status" value="1"/>
</dbReference>
<dbReference type="CDD" id="cd01650">
    <property type="entry name" value="RT_nLTR_like"/>
    <property type="match status" value="1"/>
</dbReference>
<dbReference type="Pfam" id="PF00078">
    <property type="entry name" value="RVT_1"/>
    <property type="match status" value="1"/>
</dbReference>
<dbReference type="AlphaFoldDB" id="A0A2Z6RCQ2"/>
<gene>
    <name evidence="3" type="ORF">RclHR1_25220003</name>
</gene>
<proteinExistence type="predicted"/>
<dbReference type="PANTHER" id="PTHR19446">
    <property type="entry name" value="REVERSE TRANSCRIPTASES"/>
    <property type="match status" value="1"/>
</dbReference>
<reference evidence="3 4" key="1">
    <citation type="submission" date="2017-11" db="EMBL/GenBank/DDBJ databases">
        <title>The genome of Rhizophagus clarus HR1 reveals common genetic basis of auxotrophy among arbuscular mycorrhizal fungi.</title>
        <authorList>
            <person name="Kobayashi Y."/>
        </authorList>
    </citation>
    <scope>NUCLEOTIDE SEQUENCE [LARGE SCALE GENOMIC DNA]</scope>
    <source>
        <strain evidence="3 4">HR1</strain>
    </source>
</reference>
<sequence>MEIVVMGDFNQQYEKYNNRKLSNKITTRKHKIFKKLEELNMRDIQKEFNNNDKIQPTFIGNNNRKSRIDYIWTTENIYLETIKFINKKQQYINTDHNMLQFKFNGEGICDNYLPPLPSVVKKKEVFLYDELSDESKEELRNELSFKQIKSDYDLKFMNLEEKWNFYKQELIKAKQKHITKKAIKLQKNNITPIKQSDNYKNLRYIIYIRRKIKRKKGQEKLTKNWFGHRKKIKQILYMYEEPEDNYMIIKCKFIPKVLINILITELNTIYEKVLITLRCEIEKIKKEKIEKAIESRCKDLEENKKRMLDSIAEREIRTIIIDRVLITDEKDQDILLTRPEEIKKEVNRHFQTIAGVVNKDKNIPKDWLNEYNPKEEIDENIYNNVLQPISAIEWEETINNLPNGKASGPSSMTYDDIKLASKEFNNILKMIVNEIFETQVIPADWKKANVYPIPKPKPWGFQLINTRPITLLEPARKLMMKIITNRLSKIIQEKNVLQGFQFAGLPLASTFEPLRILNEIIQHANEYDKDLWLLALDMSKAYDRVNIFMLEKSLKRIKIPIKLINIIKELFLGRSNQVFTSVGLTEPYNVKIGIDQGEIISPLLWCIYYDPLLTKIRKMNIGYKLTGRKVLNIYENIQQNICTTIPGLSYMDDTNFISDNQIELESILKIADSFYNLNDIKINKEKSDLLLRKKKKAKLEDEVLIKFGNNEIKLNPIKANGSIRILGVWFNAYNQRKHIINQIKEEIQNVNNNMLKKKAVTDKQMMYVFNALILPKIEYRTQLTILTDDECNNLMKPIRKTFKNKLHLASTIPNSIIECNLLYDLRQINDNHIQSKVTNFFIQINDKGILGEITNN</sequence>
<keyword evidence="1" id="KW-0175">Coiled coil</keyword>
<dbReference type="InterPro" id="IPR000477">
    <property type="entry name" value="RT_dom"/>
</dbReference>
<protein>
    <recommendedName>
        <fullName evidence="2">Reverse transcriptase domain-containing protein</fullName>
    </recommendedName>
</protein>
<evidence type="ECO:0000259" key="2">
    <source>
        <dbReference type="PROSITE" id="PS50878"/>
    </source>
</evidence>
<evidence type="ECO:0000313" key="4">
    <source>
        <dbReference type="Proteomes" id="UP000247702"/>
    </source>
</evidence>
<evidence type="ECO:0000313" key="3">
    <source>
        <dbReference type="EMBL" id="GBB95389.1"/>
    </source>
</evidence>
<feature type="domain" description="Reverse transcriptase" evidence="2">
    <location>
        <begin position="434"/>
        <end position="712"/>
    </location>
</feature>
<feature type="coiled-coil region" evidence="1">
    <location>
        <begin position="290"/>
        <end position="317"/>
    </location>
</feature>
<dbReference type="Proteomes" id="UP000247702">
    <property type="component" value="Unassembled WGS sequence"/>
</dbReference>
<organism evidence="3 4">
    <name type="scientific">Rhizophagus clarus</name>
    <dbReference type="NCBI Taxonomy" id="94130"/>
    <lineage>
        <taxon>Eukaryota</taxon>
        <taxon>Fungi</taxon>
        <taxon>Fungi incertae sedis</taxon>
        <taxon>Mucoromycota</taxon>
        <taxon>Glomeromycotina</taxon>
        <taxon>Glomeromycetes</taxon>
        <taxon>Glomerales</taxon>
        <taxon>Glomeraceae</taxon>
        <taxon>Rhizophagus</taxon>
    </lineage>
</organism>
<accession>A0A2Z6RCQ2</accession>
<dbReference type="InterPro" id="IPR036691">
    <property type="entry name" value="Endo/exonu/phosph_ase_sf"/>
</dbReference>
<dbReference type="EMBL" id="BEXD01001694">
    <property type="protein sequence ID" value="GBB95389.1"/>
    <property type="molecule type" value="Genomic_DNA"/>
</dbReference>
<keyword evidence="4" id="KW-1185">Reference proteome</keyword>
<dbReference type="STRING" id="94130.A0A2Z6RCQ2"/>
<feature type="coiled-coil region" evidence="1">
    <location>
        <begin position="733"/>
        <end position="760"/>
    </location>
</feature>
<dbReference type="SUPFAM" id="SSF56672">
    <property type="entry name" value="DNA/RNA polymerases"/>
    <property type="match status" value="1"/>
</dbReference>
<name>A0A2Z6RCQ2_9GLOM</name>
<comment type="caution">
    <text evidence="3">The sequence shown here is derived from an EMBL/GenBank/DDBJ whole genome shotgun (WGS) entry which is preliminary data.</text>
</comment>
<dbReference type="InterPro" id="IPR043502">
    <property type="entry name" value="DNA/RNA_pol_sf"/>
</dbReference>
<evidence type="ECO:0000256" key="1">
    <source>
        <dbReference type="SAM" id="Coils"/>
    </source>
</evidence>
<dbReference type="SUPFAM" id="SSF56219">
    <property type="entry name" value="DNase I-like"/>
    <property type="match status" value="1"/>
</dbReference>
<dbReference type="PROSITE" id="PS50878">
    <property type="entry name" value="RT_POL"/>
    <property type="match status" value="1"/>
</dbReference>